<dbReference type="PANTHER" id="PTHR43289:SF6">
    <property type="entry name" value="SERINE_THREONINE-PROTEIN KINASE NEKL-3"/>
    <property type="match status" value="1"/>
</dbReference>
<dbReference type="SUPFAM" id="SSF56112">
    <property type="entry name" value="Protein kinase-like (PK-like)"/>
    <property type="match status" value="1"/>
</dbReference>
<dbReference type="GO" id="GO:0016301">
    <property type="term" value="F:kinase activity"/>
    <property type="evidence" value="ECO:0007669"/>
    <property type="project" value="UniProtKB-KW"/>
</dbReference>
<keyword evidence="10" id="KW-1185">Reference proteome</keyword>
<evidence type="ECO:0000256" key="4">
    <source>
        <dbReference type="ARBA" id="ARBA00022741"/>
    </source>
</evidence>
<gene>
    <name evidence="9" type="ORF">OWR29_46510</name>
</gene>
<dbReference type="InterPro" id="IPR017441">
    <property type="entry name" value="Protein_kinase_ATP_BS"/>
</dbReference>
<evidence type="ECO:0000256" key="7">
    <source>
        <dbReference type="PROSITE-ProRule" id="PRU10141"/>
    </source>
</evidence>
<evidence type="ECO:0000256" key="6">
    <source>
        <dbReference type="ARBA" id="ARBA00022840"/>
    </source>
</evidence>
<dbReference type="Gene3D" id="3.30.200.20">
    <property type="entry name" value="Phosphorylase Kinase, domain 1"/>
    <property type="match status" value="1"/>
</dbReference>
<dbReference type="RefSeq" id="WP_267570123.1">
    <property type="nucleotide sequence ID" value="NZ_JAPNTZ010000027.1"/>
</dbReference>
<name>A0ABT4BG49_9ACTN</name>
<dbReference type="InterPro" id="IPR011009">
    <property type="entry name" value="Kinase-like_dom_sf"/>
</dbReference>
<evidence type="ECO:0000259" key="8">
    <source>
        <dbReference type="PROSITE" id="PS50011"/>
    </source>
</evidence>
<sequence>MRTLVAGRYRLRSLLGRGGMGSVWLAEDELLGRLVALKHVERGGQARALAEARAAASVEHPGVVRVLDLVRDGGEPWIVLEALTGRTLADVLATDGPLPVAEVRRIGLRLLDALEAVHRAGVVHRDLKPGNVQLTHDGRVVLIDFGIAYCPAYDEGPPDDGFAGSPAYVSPEQLHGARPEPASDLFTLGATLYAAVEGRSPFDRGDLFATMLAVTEADPAPFRLAGPLRPVIEGLLTACPDRRFSVAQAREALVTPTVTSVKRPMSPAPPASMIKA</sequence>
<accession>A0ABT4BG49</accession>
<evidence type="ECO:0000256" key="5">
    <source>
        <dbReference type="ARBA" id="ARBA00022777"/>
    </source>
</evidence>
<protein>
    <recommendedName>
        <fullName evidence="1">non-specific serine/threonine protein kinase</fullName>
        <ecNumber evidence="1">2.7.11.1</ecNumber>
    </recommendedName>
</protein>
<reference evidence="9" key="1">
    <citation type="submission" date="2022-11" db="EMBL/GenBank/DDBJ databases">
        <authorList>
            <person name="Somphong A."/>
            <person name="Phongsopitanun W."/>
        </authorList>
    </citation>
    <scope>NUCLEOTIDE SEQUENCE</scope>
    <source>
        <strain evidence="9">Pm04-4</strain>
    </source>
</reference>
<evidence type="ECO:0000256" key="1">
    <source>
        <dbReference type="ARBA" id="ARBA00012513"/>
    </source>
</evidence>
<dbReference type="EMBL" id="JAPNTZ010000027">
    <property type="protein sequence ID" value="MCY1145503.1"/>
    <property type="molecule type" value="Genomic_DNA"/>
</dbReference>
<dbReference type="CDD" id="cd14014">
    <property type="entry name" value="STKc_PknB_like"/>
    <property type="match status" value="1"/>
</dbReference>
<keyword evidence="5 9" id="KW-0418">Kinase</keyword>
<dbReference type="SMART" id="SM00220">
    <property type="entry name" value="S_TKc"/>
    <property type="match status" value="1"/>
</dbReference>
<dbReference type="Proteomes" id="UP001151002">
    <property type="component" value="Unassembled WGS sequence"/>
</dbReference>
<feature type="binding site" evidence="7">
    <location>
        <position position="38"/>
    </location>
    <ligand>
        <name>ATP</name>
        <dbReference type="ChEBI" id="CHEBI:30616"/>
    </ligand>
</feature>
<dbReference type="Pfam" id="PF00069">
    <property type="entry name" value="Pkinase"/>
    <property type="match status" value="1"/>
</dbReference>
<dbReference type="PROSITE" id="PS00107">
    <property type="entry name" value="PROTEIN_KINASE_ATP"/>
    <property type="match status" value="1"/>
</dbReference>
<comment type="caution">
    <text evidence="9">The sequence shown here is derived from an EMBL/GenBank/DDBJ whole genome shotgun (WGS) entry which is preliminary data.</text>
</comment>
<evidence type="ECO:0000313" key="9">
    <source>
        <dbReference type="EMBL" id="MCY1145503.1"/>
    </source>
</evidence>
<dbReference type="PROSITE" id="PS50011">
    <property type="entry name" value="PROTEIN_KINASE_DOM"/>
    <property type="match status" value="1"/>
</dbReference>
<keyword evidence="3" id="KW-0808">Transferase</keyword>
<dbReference type="EC" id="2.7.11.1" evidence="1"/>
<evidence type="ECO:0000313" key="10">
    <source>
        <dbReference type="Proteomes" id="UP001151002"/>
    </source>
</evidence>
<dbReference type="InterPro" id="IPR000719">
    <property type="entry name" value="Prot_kinase_dom"/>
</dbReference>
<organism evidence="9 10">
    <name type="scientific">Paractinoplanes pyxinae</name>
    <dbReference type="NCBI Taxonomy" id="2997416"/>
    <lineage>
        <taxon>Bacteria</taxon>
        <taxon>Bacillati</taxon>
        <taxon>Actinomycetota</taxon>
        <taxon>Actinomycetes</taxon>
        <taxon>Micromonosporales</taxon>
        <taxon>Micromonosporaceae</taxon>
        <taxon>Paractinoplanes</taxon>
    </lineage>
</organism>
<feature type="domain" description="Protein kinase" evidence="8">
    <location>
        <begin position="9"/>
        <end position="258"/>
    </location>
</feature>
<evidence type="ECO:0000256" key="2">
    <source>
        <dbReference type="ARBA" id="ARBA00022527"/>
    </source>
</evidence>
<keyword evidence="4 7" id="KW-0547">Nucleotide-binding</keyword>
<evidence type="ECO:0000256" key="3">
    <source>
        <dbReference type="ARBA" id="ARBA00022679"/>
    </source>
</evidence>
<proteinExistence type="predicted"/>
<dbReference type="PANTHER" id="PTHR43289">
    <property type="entry name" value="MITOGEN-ACTIVATED PROTEIN KINASE KINASE KINASE 20-RELATED"/>
    <property type="match status" value="1"/>
</dbReference>
<dbReference type="Gene3D" id="1.10.510.10">
    <property type="entry name" value="Transferase(Phosphotransferase) domain 1"/>
    <property type="match status" value="1"/>
</dbReference>
<keyword evidence="6 7" id="KW-0067">ATP-binding</keyword>
<keyword evidence="2" id="KW-0723">Serine/threonine-protein kinase</keyword>